<organism evidence="2 3">
    <name type="scientific">Polyplosphaeria fusca</name>
    <dbReference type="NCBI Taxonomy" id="682080"/>
    <lineage>
        <taxon>Eukaryota</taxon>
        <taxon>Fungi</taxon>
        <taxon>Dikarya</taxon>
        <taxon>Ascomycota</taxon>
        <taxon>Pezizomycotina</taxon>
        <taxon>Dothideomycetes</taxon>
        <taxon>Pleosporomycetidae</taxon>
        <taxon>Pleosporales</taxon>
        <taxon>Tetraplosphaeriaceae</taxon>
        <taxon>Polyplosphaeria</taxon>
    </lineage>
</organism>
<dbReference type="OrthoDB" id="543156at2759"/>
<evidence type="ECO:0000313" key="2">
    <source>
        <dbReference type="EMBL" id="KAF2726690.1"/>
    </source>
</evidence>
<dbReference type="InterPro" id="IPR052158">
    <property type="entry name" value="INH-QAR"/>
</dbReference>
<dbReference type="InterPro" id="IPR029062">
    <property type="entry name" value="Class_I_gatase-like"/>
</dbReference>
<keyword evidence="2" id="KW-0315">Glutamine amidotransferase</keyword>
<name>A0A9P4UW07_9PLEO</name>
<reference evidence="2" key="1">
    <citation type="journal article" date="2020" name="Stud. Mycol.">
        <title>101 Dothideomycetes genomes: a test case for predicting lifestyles and emergence of pathogens.</title>
        <authorList>
            <person name="Haridas S."/>
            <person name="Albert R."/>
            <person name="Binder M."/>
            <person name="Bloem J."/>
            <person name="Labutti K."/>
            <person name="Salamov A."/>
            <person name="Andreopoulos B."/>
            <person name="Baker S."/>
            <person name="Barry K."/>
            <person name="Bills G."/>
            <person name="Bluhm B."/>
            <person name="Cannon C."/>
            <person name="Castanera R."/>
            <person name="Culley D."/>
            <person name="Daum C."/>
            <person name="Ezra D."/>
            <person name="Gonzalez J."/>
            <person name="Henrissat B."/>
            <person name="Kuo A."/>
            <person name="Liang C."/>
            <person name="Lipzen A."/>
            <person name="Lutzoni F."/>
            <person name="Magnuson J."/>
            <person name="Mondo S."/>
            <person name="Nolan M."/>
            <person name="Ohm R."/>
            <person name="Pangilinan J."/>
            <person name="Park H.-J."/>
            <person name="Ramirez L."/>
            <person name="Alfaro M."/>
            <person name="Sun H."/>
            <person name="Tritt A."/>
            <person name="Yoshinaga Y."/>
            <person name="Zwiers L.-H."/>
            <person name="Turgeon B."/>
            <person name="Goodwin S."/>
            <person name="Spatafora J."/>
            <person name="Crous P."/>
            <person name="Grigoriev I."/>
        </authorList>
    </citation>
    <scope>NUCLEOTIDE SEQUENCE</scope>
    <source>
        <strain evidence="2">CBS 125425</strain>
    </source>
</reference>
<dbReference type="CDD" id="cd03139">
    <property type="entry name" value="GATase1_PfpI_2"/>
    <property type="match status" value="1"/>
</dbReference>
<dbReference type="EMBL" id="ML996408">
    <property type="protein sequence ID" value="KAF2726690.1"/>
    <property type="molecule type" value="Genomic_DNA"/>
</dbReference>
<accession>A0A9P4UW07</accession>
<dbReference type="SUPFAM" id="SSF52317">
    <property type="entry name" value="Class I glutamine amidotransferase-like"/>
    <property type="match status" value="1"/>
</dbReference>
<gene>
    <name evidence="2" type="ORF">EJ04DRAFT_517693</name>
</gene>
<dbReference type="Proteomes" id="UP000799444">
    <property type="component" value="Unassembled WGS sequence"/>
</dbReference>
<dbReference type="Gene3D" id="3.40.50.880">
    <property type="match status" value="1"/>
</dbReference>
<protein>
    <submittedName>
        <fullName evidence="2">Class I glutamine amidotransferase-like protein</fullName>
    </submittedName>
</protein>
<dbReference type="InterPro" id="IPR002818">
    <property type="entry name" value="DJ-1/PfpI"/>
</dbReference>
<evidence type="ECO:0000259" key="1">
    <source>
        <dbReference type="Pfam" id="PF01965"/>
    </source>
</evidence>
<evidence type="ECO:0000313" key="3">
    <source>
        <dbReference type="Proteomes" id="UP000799444"/>
    </source>
</evidence>
<dbReference type="PANTHER" id="PTHR43130:SF15">
    <property type="entry name" value="THIJ_PFPI FAMILY PROTEIN (AFU_ORTHOLOGUE AFUA_5G14240)"/>
    <property type="match status" value="1"/>
</dbReference>
<keyword evidence="3" id="KW-1185">Reference proteome</keyword>
<dbReference type="Pfam" id="PF01965">
    <property type="entry name" value="DJ-1_PfpI"/>
    <property type="match status" value="1"/>
</dbReference>
<dbReference type="AlphaFoldDB" id="A0A9P4UW07"/>
<sequence>MDMPAFGASQTLTATQTFANAPQFDALLVPGGMGCFDPNDKGRPNPKNLNPVVDFVKAQYPGLKYLITVCTGSAVTSLTGLLDGKRATTFKGALPVLAKWRPQVQWVPRARWVVDGNIWTSSGVSSGMDVAFAFVKEVYGEETAAAIATWMEYVRHEDGDVDPFGIDV</sequence>
<comment type="caution">
    <text evidence="2">The sequence shown here is derived from an EMBL/GenBank/DDBJ whole genome shotgun (WGS) entry which is preliminary data.</text>
</comment>
<feature type="domain" description="DJ-1/PfpI" evidence="1">
    <location>
        <begin position="14"/>
        <end position="136"/>
    </location>
</feature>
<dbReference type="PANTHER" id="PTHR43130">
    <property type="entry name" value="ARAC-FAMILY TRANSCRIPTIONAL REGULATOR"/>
    <property type="match status" value="1"/>
</dbReference>
<proteinExistence type="predicted"/>